<keyword evidence="4 6" id="KW-1133">Transmembrane helix</keyword>
<reference evidence="7 8" key="1">
    <citation type="submission" date="2023-01" db="EMBL/GenBank/DDBJ databases">
        <title>Analysis of 21 Apiospora genomes using comparative genomics revels a genus with tremendous synthesis potential of carbohydrate active enzymes and secondary metabolites.</title>
        <authorList>
            <person name="Sorensen T."/>
        </authorList>
    </citation>
    <scope>NUCLEOTIDE SEQUENCE [LARGE SCALE GENOMIC DNA]</scope>
    <source>
        <strain evidence="7 8">CBS 20057</strain>
    </source>
</reference>
<keyword evidence="5 6" id="KW-0472">Membrane</keyword>
<gene>
    <name evidence="7" type="ORF">PG991_012204</name>
</gene>
<sequence>MLRTCFARHFNRIGWYIRSRTGDGRYRAGEHATAHTLGRRLLVNIYRPFLMSLIFILWTALLVGDLLALPLIPLVYSWPKKVAAAGMMTLEICLWYRMLGGSIALPPSINILVPIVGSVFFGYGLVTIFTTTFLYTVFVYQRHTASALAFMTCVRYVVACALVPASVPMYERLGPHKALTIPAVLATIMAPVPFVSYSYDAKIRGMSKVAPY</sequence>
<keyword evidence="2" id="KW-0813">Transport</keyword>
<evidence type="ECO:0000256" key="1">
    <source>
        <dbReference type="ARBA" id="ARBA00004141"/>
    </source>
</evidence>
<name>A0ABR1R9I6_9PEZI</name>
<dbReference type="Proteomes" id="UP001396898">
    <property type="component" value="Unassembled WGS sequence"/>
</dbReference>
<dbReference type="PANTHER" id="PTHR23502">
    <property type="entry name" value="MAJOR FACILITATOR SUPERFAMILY"/>
    <property type="match status" value="1"/>
</dbReference>
<keyword evidence="3 6" id="KW-0812">Transmembrane</keyword>
<feature type="transmembrane region" description="Helical" evidence="6">
    <location>
        <begin position="179"/>
        <end position="199"/>
    </location>
</feature>
<evidence type="ECO:0000256" key="3">
    <source>
        <dbReference type="ARBA" id="ARBA00022692"/>
    </source>
</evidence>
<dbReference type="InterPro" id="IPR036259">
    <property type="entry name" value="MFS_trans_sf"/>
</dbReference>
<dbReference type="SUPFAM" id="SSF103473">
    <property type="entry name" value="MFS general substrate transporter"/>
    <property type="match status" value="1"/>
</dbReference>
<feature type="transmembrane region" description="Helical" evidence="6">
    <location>
        <begin position="111"/>
        <end position="135"/>
    </location>
</feature>
<feature type="transmembrane region" description="Helical" evidence="6">
    <location>
        <begin position="49"/>
        <end position="76"/>
    </location>
</feature>
<keyword evidence="8" id="KW-1185">Reference proteome</keyword>
<proteinExistence type="predicted"/>
<evidence type="ECO:0000256" key="4">
    <source>
        <dbReference type="ARBA" id="ARBA00022989"/>
    </source>
</evidence>
<evidence type="ECO:0000256" key="6">
    <source>
        <dbReference type="SAM" id="Phobius"/>
    </source>
</evidence>
<evidence type="ECO:0000313" key="8">
    <source>
        <dbReference type="Proteomes" id="UP001396898"/>
    </source>
</evidence>
<organism evidence="7 8">
    <name type="scientific">Apiospora marii</name>
    <dbReference type="NCBI Taxonomy" id="335849"/>
    <lineage>
        <taxon>Eukaryota</taxon>
        <taxon>Fungi</taxon>
        <taxon>Dikarya</taxon>
        <taxon>Ascomycota</taxon>
        <taxon>Pezizomycotina</taxon>
        <taxon>Sordariomycetes</taxon>
        <taxon>Xylariomycetidae</taxon>
        <taxon>Amphisphaeriales</taxon>
        <taxon>Apiosporaceae</taxon>
        <taxon>Apiospora</taxon>
    </lineage>
</organism>
<dbReference type="EMBL" id="JAQQWI010000017">
    <property type="protein sequence ID" value="KAK8005907.1"/>
    <property type="molecule type" value="Genomic_DNA"/>
</dbReference>
<comment type="subcellular location">
    <subcellularLocation>
        <location evidence="1">Membrane</location>
        <topology evidence="1">Multi-pass membrane protein</topology>
    </subcellularLocation>
</comment>
<protein>
    <submittedName>
        <fullName evidence="7">Major facilitator superfamily domain- general substrate transporter</fullName>
    </submittedName>
</protein>
<dbReference type="PANTHER" id="PTHR23502:SF132">
    <property type="entry name" value="POLYAMINE TRANSPORTER 2-RELATED"/>
    <property type="match status" value="1"/>
</dbReference>
<evidence type="ECO:0000313" key="7">
    <source>
        <dbReference type="EMBL" id="KAK8005907.1"/>
    </source>
</evidence>
<feature type="transmembrane region" description="Helical" evidence="6">
    <location>
        <begin position="147"/>
        <end position="167"/>
    </location>
</feature>
<evidence type="ECO:0000256" key="2">
    <source>
        <dbReference type="ARBA" id="ARBA00022448"/>
    </source>
</evidence>
<evidence type="ECO:0000256" key="5">
    <source>
        <dbReference type="ARBA" id="ARBA00023136"/>
    </source>
</evidence>
<accession>A0ABR1R9I6</accession>
<comment type="caution">
    <text evidence="7">The sequence shown here is derived from an EMBL/GenBank/DDBJ whole genome shotgun (WGS) entry which is preliminary data.</text>
</comment>